<comment type="caution">
    <text evidence="11">The sequence shown here is derived from an EMBL/GenBank/DDBJ whole genome shotgun (WGS) entry which is preliminary data.</text>
</comment>
<protein>
    <submittedName>
        <fullName evidence="11">Major facilitator superfamily domain-containing protein</fullName>
    </submittedName>
</protein>
<evidence type="ECO:0000313" key="12">
    <source>
        <dbReference type="Proteomes" id="UP000774617"/>
    </source>
</evidence>
<comment type="similarity">
    <text evidence="2">Belongs to the major facilitator superfamily. TCR/Tet family.</text>
</comment>
<evidence type="ECO:0000256" key="7">
    <source>
        <dbReference type="ARBA" id="ARBA00023002"/>
    </source>
</evidence>
<accession>A0ABQ8GI24</accession>
<evidence type="ECO:0000256" key="6">
    <source>
        <dbReference type="ARBA" id="ARBA00022989"/>
    </source>
</evidence>
<dbReference type="Pfam" id="PF07690">
    <property type="entry name" value="MFS_1"/>
    <property type="match status" value="1"/>
</dbReference>
<dbReference type="PROSITE" id="PS50850">
    <property type="entry name" value="MFS"/>
    <property type="match status" value="1"/>
</dbReference>
<dbReference type="PANTHER" id="PTHR23501:SF193">
    <property type="entry name" value="MULTIDRUG TRANSPORTER, PUTATIVE (AFU_ORTHOLOGUE AFUA_8G00940)-RELATED"/>
    <property type="match status" value="1"/>
</dbReference>
<dbReference type="SUPFAM" id="SSF54373">
    <property type="entry name" value="FAD-linked reductases, C-terminal domain"/>
    <property type="match status" value="1"/>
</dbReference>
<keyword evidence="12" id="KW-1185">Reference proteome</keyword>
<feature type="transmembrane region" description="Helical" evidence="9">
    <location>
        <begin position="596"/>
        <end position="622"/>
    </location>
</feature>
<dbReference type="Gene3D" id="3.50.50.60">
    <property type="entry name" value="FAD/NAD(P)-binding domain"/>
    <property type="match status" value="1"/>
</dbReference>
<feature type="transmembrane region" description="Helical" evidence="9">
    <location>
        <begin position="563"/>
        <end position="584"/>
    </location>
</feature>
<dbReference type="InterPro" id="IPR011701">
    <property type="entry name" value="MFS"/>
</dbReference>
<feature type="domain" description="Major facilitator superfamily (MFS) profile" evidence="10">
    <location>
        <begin position="473"/>
        <end position="962"/>
    </location>
</feature>
<dbReference type="EMBL" id="JAGTJR010000007">
    <property type="protein sequence ID" value="KAH7056937.1"/>
    <property type="molecule type" value="Genomic_DNA"/>
</dbReference>
<feature type="transmembrane region" description="Helical" evidence="9">
    <location>
        <begin position="667"/>
        <end position="686"/>
    </location>
</feature>
<keyword evidence="3" id="KW-0285">Flavoprotein</keyword>
<evidence type="ECO:0000256" key="2">
    <source>
        <dbReference type="ARBA" id="ARBA00007520"/>
    </source>
</evidence>
<dbReference type="PRINTS" id="PR00420">
    <property type="entry name" value="RNGMNOXGNASE"/>
</dbReference>
<dbReference type="InterPro" id="IPR036188">
    <property type="entry name" value="FAD/NAD-bd_sf"/>
</dbReference>
<gene>
    <name evidence="11" type="ORF">B0J12DRAFT_595132</name>
</gene>
<feature type="transmembrane region" description="Helical" evidence="9">
    <location>
        <begin position="628"/>
        <end position="647"/>
    </location>
</feature>
<proteinExistence type="inferred from homology"/>
<evidence type="ECO:0000256" key="5">
    <source>
        <dbReference type="ARBA" id="ARBA00022827"/>
    </source>
</evidence>
<dbReference type="PANTHER" id="PTHR23501">
    <property type="entry name" value="MAJOR FACILITATOR SUPERFAMILY"/>
    <property type="match status" value="1"/>
</dbReference>
<evidence type="ECO:0000256" key="4">
    <source>
        <dbReference type="ARBA" id="ARBA00022692"/>
    </source>
</evidence>
<keyword evidence="4 9" id="KW-0812">Transmembrane</keyword>
<feature type="transmembrane region" description="Helical" evidence="9">
    <location>
        <begin position="6"/>
        <end position="28"/>
    </location>
</feature>
<feature type="transmembrane region" description="Helical" evidence="9">
    <location>
        <begin position="537"/>
        <end position="557"/>
    </location>
</feature>
<feature type="transmembrane region" description="Helical" evidence="9">
    <location>
        <begin position="800"/>
        <end position="819"/>
    </location>
</feature>
<organism evidence="11 12">
    <name type="scientific">Macrophomina phaseolina</name>
    <dbReference type="NCBI Taxonomy" id="35725"/>
    <lineage>
        <taxon>Eukaryota</taxon>
        <taxon>Fungi</taxon>
        <taxon>Dikarya</taxon>
        <taxon>Ascomycota</taxon>
        <taxon>Pezizomycotina</taxon>
        <taxon>Dothideomycetes</taxon>
        <taxon>Dothideomycetes incertae sedis</taxon>
        <taxon>Botryosphaeriales</taxon>
        <taxon>Botryosphaeriaceae</taxon>
        <taxon>Macrophomina</taxon>
    </lineage>
</organism>
<feature type="transmembrane region" description="Helical" evidence="9">
    <location>
        <begin position="737"/>
        <end position="757"/>
    </location>
</feature>
<dbReference type="SUPFAM" id="SSF103473">
    <property type="entry name" value="MFS general substrate transporter"/>
    <property type="match status" value="1"/>
</dbReference>
<dbReference type="InterPro" id="IPR020846">
    <property type="entry name" value="MFS_dom"/>
</dbReference>
<dbReference type="Proteomes" id="UP000774617">
    <property type="component" value="Unassembled WGS sequence"/>
</dbReference>
<dbReference type="Gene3D" id="1.20.1250.20">
    <property type="entry name" value="MFS general substrate transporter like domains"/>
    <property type="match status" value="1"/>
</dbReference>
<dbReference type="CDD" id="cd17502">
    <property type="entry name" value="MFS_Azr1_MDR_like"/>
    <property type="match status" value="1"/>
</dbReference>
<name>A0ABQ8GI24_9PEZI</name>
<dbReference type="SUPFAM" id="SSF51905">
    <property type="entry name" value="FAD/NAD(P)-binding domain"/>
    <property type="match status" value="1"/>
</dbReference>
<evidence type="ECO:0000256" key="9">
    <source>
        <dbReference type="SAM" id="Phobius"/>
    </source>
</evidence>
<evidence type="ECO:0000259" key="10">
    <source>
        <dbReference type="PROSITE" id="PS50850"/>
    </source>
</evidence>
<keyword evidence="5" id="KW-0274">FAD</keyword>
<feature type="transmembrane region" description="Helical" evidence="9">
    <location>
        <begin position="508"/>
        <end position="525"/>
    </location>
</feature>
<dbReference type="InterPro" id="IPR036259">
    <property type="entry name" value="MFS_trans_sf"/>
</dbReference>
<keyword evidence="7" id="KW-0560">Oxidoreductase</keyword>
<feature type="transmembrane region" description="Helical" evidence="9">
    <location>
        <begin position="935"/>
        <end position="958"/>
    </location>
</feature>
<dbReference type="InterPro" id="IPR002938">
    <property type="entry name" value="FAD-bd"/>
</dbReference>
<keyword evidence="6 9" id="KW-1133">Transmembrane helix</keyword>
<evidence type="ECO:0000256" key="3">
    <source>
        <dbReference type="ARBA" id="ARBA00022630"/>
    </source>
</evidence>
<comment type="subcellular location">
    <subcellularLocation>
        <location evidence="1">Membrane</location>
        <topology evidence="1">Multi-pass membrane protein</topology>
    </subcellularLocation>
</comment>
<sequence>MSSDEAPFHVAIVGGGITGLSLALGLLTRGIKFTIYERARGFGEIGAGIGFTPNAERAMQLLDPRIHAAFRKVGAKNTEDYFNYVDGYHYDPSNPEHEETILRLYLGERGFEGCRRSDFLDELIQHIPEENVQFRKELVEVTERSGDGRLLLSFQDSTSAEADVVIGCDGIKSKLRRIMIGDSHPAAHPSYSHKYAIRGIVPMEKARAALGLWRTSNRVMHCGPRAHALTFPVAADTLLNVVAFVTDPNEWQTADGKMTAPAAKSEATQGFAQFSPVVRAIMDLLPEQLDKWAVFDTYDNRVPTYVSGRLCLAGDAAHAASPHHGAGAGCGLEDCLALAVLLEAVARQTGTDRSESLRNALLVYNDVRYQRSQWLVETSRDVGDVYEFMHPESGSDHKLIAQEIESRSHAIWRYDVDGMVSDALNKFQQKTGSVDGAAVLVAEKESSATEVGLEAARPPEDKRYLSGFKLAAVIGSFCMVCFLMMLDISILSTAIPYITDEFNSLLDVGWYASAYTLVTASLQPLSGKMYARLNSKILFLGFFVFFEIGSAICGAAQSSLMLILGRAVAGLGGAGLMNGGFTILNSCVEPNQRPSMLGLLMGFGNLGGAIAPIIGGVITEYASWRWCFYINLPIGAALAPFLVWIHIPDHIPKPHWKTVVRNPLSEFDLIGFGFFAPAAVMLFLALESGGNRHPWSSAEVIGLFCGAGAMFIIFVVWNKRLGDAAMIPLSMLRQTIVWSSCVTILMLSGTVFVAAYYLPLYFQGVRADSPFESGVNFLPTILTQVVFTLLCGGLVQKIGYYLPFILVGGVLNSIGSGLLTTMSPSTTIAKLAGYQILSGSGRGLSLPIPMVAVQNTLSPEHIPTAMATFVFCQDFGAALMTVIAQTIFTNGLKTELAEHAPTLDARAIISAGSTAMRSLVSGDELPSLLSAYSEAVASTFYLATATSLAAFFVSYLMGWKDIRQNSGRVGVA</sequence>
<evidence type="ECO:0000256" key="1">
    <source>
        <dbReference type="ARBA" id="ARBA00004141"/>
    </source>
</evidence>
<feature type="transmembrane region" description="Helical" evidence="9">
    <location>
        <begin position="777"/>
        <end position="795"/>
    </location>
</feature>
<feature type="transmembrane region" description="Helical" evidence="9">
    <location>
        <begin position="470"/>
        <end position="496"/>
    </location>
</feature>
<evidence type="ECO:0000313" key="11">
    <source>
        <dbReference type="EMBL" id="KAH7056937.1"/>
    </source>
</evidence>
<reference evidence="11 12" key="1">
    <citation type="journal article" date="2021" name="Nat. Commun.">
        <title>Genetic determinants of endophytism in the Arabidopsis root mycobiome.</title>
        <authorList>
            <person name="Mesny F."/>
            <person name="Miyauchi S."/>
            <person name="Thiergart T."/>
            <person name="Pickel B."/>
            <person name="Atanasova L."/>
            <person name="Karlsson M."/>
            <person name="Huettel B."/>
            <person name="Barry K.W."/>
            <person name="Haridas S."/>
            <person name="Chen C."/>
            <person name="Bauer D."/>
            <person name="Andreopoulos W."/>
            <person name="Pangilinan J."/>
            <person name="LaButti K."/>
            <person name="Riley R."/>
            <person name="Lipzen A."/>
            <person name="Clum A."/>
            <person name="Drula E."/>
            <person name="Henrissat B."/>
            <person name="Kohler A."/>
            <person name="Grigoriev I.V."/>
            <person name="Martin F.M."/>
            <person name="Hacquard S."/>
        </authorList>
    </citation>
    <scope>NUCLEOTIDE SEQUENCE [LARGE SCALE GENOMIC DNA]</scope>
    <source>
        <strain evidence="11 12">MPI-SDFR-AT-0080</strain>
    </source>
</reference>
<dbReference type="Pfam" id="PF01494">
    <property type="entry name" value="FAD_binding_3"/>
    <property type="match status" value="1"/>
</dbReference>
<evidence type="ECO:0000256" key="8">
    <source>
        <dbReference type="ARBA" id="ARBA00023136"/>
    </source>
</evidence>
<keyword evidence="8 9" id="KW-0472">Membrane</keyword>
<feature type="transmembrane region" description="Helical" evidence="9">
    <location>
        <begin position="698"/>
        <end position="717"/>
    </location>
</feature>